<dbReference type="Proteomes" id="UP000068196">
    <property type="component" value="Chromosome"/>
</dbReference>
<reference evidence="3" key="2">
    <citation type="journal article" date="2016" name="Int. J. Syst. Evol. Microbiol.">
        <title>Caldimicrobium thiodismutans sp. nov., a sulfur-disproportionating bacterium isolated from a hot spring.</title>
        <authorList>
            <person name="Kojima H."/>
            <person name="Umezawa K."/>
            <person name="Fukui M."/>
        </authorList>
    </citation>
    <scope>NUCLEOTIDE SEQUENCE [LARGE SCALE GENOMIC DNA]</scope>
    <source>
        <strain evidence="3">TF1</strain>
    </source>
</reference>
<accession>A0A0U4N1J1</accession>
<reference evidence="2 3" key="1">
    <citation type="journal article" date="2016" name="Int. J. Syst. Evol. Microbiol.">
        <title>Caldimicrobium thiodismutans sp. nov., a sulfur-disproportionating bacterium isolated from a hot spring, and emended description of the genus Caldimicrobium.</title>
        <authorList>
            <person name="Kojima H."/>
            <person name="Umezawa K."/>
            <person name="Fukui M."/>
        </authorList>
    </citation>
    <scope>NUCLEOTIDE SEQUENCE [LARGE SCALE GENOMIC DNA]</scope>
    <source>
        <strain evidence="2 3">TF1</strain>
    </source>
</reference>
<evidence type="ECO:0000256" key="1">
    <source>
        <dbReference type="SAM" id="MobiDB-lite"/>
    </source>
</evidence>
<evidence type="ECO:0008006" key="4">
    <source>
        <dbReference type="Google" id="ProtNLM"/>
    </source>
</evidence>
<dbReference type="STRING" id="1653476.THC_0702"/>
<dbReference type="RefSeq" id="WP_068513393.1">
    <property type="nucleotide sequence ID" value="NZ_AP014945.1"/>
</dbReference>
<dbReference type="AlphaFoldDB" id="A0A0U4N1J1"/>
<dbReference type="KEGG" id="cthi:THC_0702"/>
<keyword evidence="3" id="KW-1185">Reference proteome</keyword>
<evidence type="ECO:0000313" key="2">
    <source>
        <dbReference type="EMBL" id="BAU23094.1"/>
    </source>
</evidence>
<gene>
    <name evidence="2" type="ORF">THC_0702</name>
</gene>
<evidence type="ECO:0000313" key="3">
    <source>
        <dbReference type="Proteomes" id="UP000068196"/>
    </source>
</evidence>
<organism evidence="2 3">
    <name type="scientific">Caldimicrobium thiodismutans</name>
    <dbReference type="NCBI Taxonomy" id="1653476"/>
    <lineage>
        <taxon>Bacteria</taxon>
        <taxon>Pseudomonadati</taxon>
        <taxon>Thermodesulfobacteriota</taxon>
        <taxon>Thermodesulfobacteria</taxon>
        <taxon>Thermodesulfobacteriales</taxon>
        <taxon>Thermodesulfobacteriaceae</taxon>
        <taxon>Caldimicrobium</taxon>
    </lineage>
</organism>
<name>A0A0U4N1J1_9BACT</name>
<proteinExistence type="predicted"/>
<feature type="region of interest" description="Disordered" evidence="1">
    <location>
        <begin position="51"/>
        <end position="78"/>
    </location>
</feature>
<protein>
    <recommendedName>
        <fullName evidence="4">DUF4384 domain-containing protein</fullName>
    </recommendedName>
</protein>
<sequence>MSKRGKGLKIISSLALGFFTCCLYTQDTIRAESSARSLFMSTAGSLTQVEDKGSTKGKISMPKKEATSKKRTQVAQNTADSWSSGLQIQVLRVKGDSQEAKLEPINPNKYIFSEGERFKVRVTVNLPGVIMFYNIDPKGESSYLGAWPIEKAFTSVELPYEGYFEFYGAKGVDKLYVVFKPCLVESTLKSQFMEKTNYSRSIRLVQTDLTDKVNLKDEVKNALPVCTADLKEYTQDSVNRKIYNYATYSRSIRTVYDKTDSSVYAFTSQSQRNTNRNIEGDLIMHVLNLRFK</sequence>
<dbReference type="OrthoDB" id="3395603at2"/>
<dbReference type="EMBL" id="AP014945">
    <property type="protein sequence ID" value="BAU23094.1"/>
    <property type="molecule type" value="Genomic_DNA"/>
</dbReference>